<dbReference type="NCBIfam" id="TIGR00254">
    <property type="entry name" value="GGDEF"/>
    <property type="match status" value="1"/>
</dbReference>
<comment type="catalytic activity">
    <reaction evidence="3">
        <text>2 GTP = 3',3'-c-di-GMP + 2 diphosphate</text>
        <dbReference type="Rhea" id="RHEA:24898"/>
        <dbReference type="ChEBI" id="CHEBI:33019"/>
        <dbReference type="ChEBI" id="CHEBI:37565"/>
        <dbReference type="ChEBI" id="CHEBI:58805"/>
        <dbReference type="EC" id="2.7.7.65"/>
    </reaction>
</comment>
<dbReference type="EMBL" id="MAJU01000009">
    <property type="protein sequence ID" value="OCH21291.1"/>
    <property type="molecule type" value="Genomic_DNA"/>
</dbReference>
<comment type="caution">
    <text evidence="7">The sequence shown here is derived from an EMBL/GenBank/DDBJ whole genome shotgun (WGS) entry which is preliminary data.</text>
</comment>
<keyword evidence="5" id="KW-0732">Signal</keyword>
<dbReference type="Gene3D" id="3.30.450.20">
    <property type="entry name" value="PAS domain"/>
    <property type="match status" value="1"/>
</dbReference>
<proteinExistence type="predicted"/>
<dbReference type="InterPro" id="IPR050469">
    <property type="entry name" value="Diguanylate_Cyclase"/>
</dbReference>
<evidence type="ECO:0000256" key="3">
    <source>
        <dbReference type="ARBA" id="ARBA00034247"/>
    </source>
</evidence>
<feature type="domain" description="GGDEF" evidence="6">
    <location>
        <begin position="351"/>
        <end position="482"/>
    </location>
</feature>
<keyword evidence="4" id="KW-0812">Transmembrane</keyword>
<dbReference type="PROSITE" id="PS51257">
    <property type="entry name" value="PROKAR_LIPOPROTEIN"/>
    <property type="match status" value="1"/>
</dbReference>
<feature type="transmembrane region" description="Helical" evidence="4">
    <location>
        <begin position="276"/>
        <end position="301"/>
    </location>
</feature>
<evidence type="ECO:0000256" key="4">
    <source>
        <dbReference type="SAM" id="Phobius"/>
    </source>
</evidence>
<reference evidence="7 8" key="1">
    <citation type="submission" date="2016-06" db="EMBL/GenBank/DDBJ databases">
        <authorList>
            <person name="Kjaerup R.B."/>
            <person name="Dalgaard T.S."/>
            <person name="Juul-Madsen H.R."/>
        </authorList>
    </citation>
    <scope>NUCLEOTIDE SEQUENCE [LARGE SCALE GENOMIC DNA]</scope>
    <source>
        <strain evidence="7 8">1S159</strain>
    </source>
</reference>
<evidence type="ECO:0000256" key="5">
    <source>
        <dbReference type="SAM" id="SignalP"/>
    </source>
</evidence>
<dbReference type="SMART" id="SM00267">
    <property type="entry name" value="GGDEF"/>
    <property type="match status" value="1"/>
</dbReference>
<dbReference type="FunFam" id="3.30.70.270:FF:000001">
    <property type="entry name" value="Diguanylate cyclase domain protein"/>
    <property type="match status" value="1"/>
</dbReference>
<dbReference type="InterPro" id="IPR029787">
    <property type="entry name" value="Nucleotide_cyclase"/>
</dbReference>
<dbReference type="STRING" id="688.A6E04_12160"/>
<dbReference type="Pfam" id="PF00990">
    <property type="entry name" value="GGDEF"/>
    <property type="match status" value="1"/>
</dbReference>
<dbReference type="InterPro" id="IPR043128">
    <property type="entry name" value="Rev_trsase/Diguanyl_cyclase"/>
</dbReference>
<evidence type="ECO:0000313" key="8">
    <source>
        <dbReference type="Proteomes" id="UP000093523"/>
    </source>
</evidence>
<organism evidence="7 8">
    <name type="scientific">Aliivibrio logei</name>
    <name type="common">Vibrio logei</name>
    <dbReference type="NCBI Taxonomy" id="688"/>
    <lineage>
        <taxon>Bacteria</taxon>
        <taxon>Pseudomonadati</taxon>
        <taxon>Pseudomonadota</taxon>
        <taxon>Gammaproteobacteria</taxon>
        <taxon>Vibrionales</taxon>
        <taxon>Vibrionaceae</taxon>
        <taxon>Aliivibrio</taxon>
    </lineage>
</organism>
<accession>A0A1B9NZ63</accession>
<name>A0A1B9NZ63_ALILO</name>
<keyword evidence="4" id="KW-0472">Membrane</keyword>
<dbReference type="PANTHER" id="PTHR45138">
    <property type="entry name" value="REGULATORY COMPONENTS OF SENSORY TRANSDUCTION SYSTEM"/>
    <property type="match status" value="1"/>
</dbReference>
<evidence type="ECO:0000256" key="2">
    <source>
        <dbReference type="ARBA" id="ARBA00012528"/>
    </source>
</evidence>
<dbReference type="OrthoDB" id="73375at2"/>
<evidence type="ECO:0000256" key="1">
    <source>
        <dbReference type="ARBA" id="ARBA00001946"/>
    </source>
</evidence>
<feature type="signal peptide" evidence="5">
    <location>
        <begin position="1"/>
        <end position="20"/>
    </location>
</feature>
<dbReference type="Gene3D" id="3.30.70.270">
    <property type="match status" value="1"/>
</dbReference>
<dbReference type="EC" id="2.7.7.65" evidence="2"/>
<feature type="chain" id="PRO_5008632337" description="diguanylate cyclase" evidence="5">
    <location>
        <begin position="21"/>
        <end position="482"/>
    </location>
</feature>
<gene>
    <name evidence="7" type="ORF">A6E04_12160</name>
</gene>
<keyword evidence="4" id="KW-1133">Transmembrane helix</keyword>
<comment type="cofactor">
    <cofactor evidence="1">
        <name>Mg(2+)</name>
        <dbReference type="ChEBI" id="CHEBI:18420"/>
    </cofactor>
</comment>
<evidence type="ECO:0000259" key="6">
    <source>
        <dbReference type="PROSITE" id="PS50887"/>
    </source>
</evidence>
<dbReference type="SUPFAM" id="SSF55073">
    <property type="entry name" value="Nucleotide cyclase"/>
    <property type="match status" value="1"/>
</dbReference>
<dbReference type="PANTHER" id="PTHR45138:SF9">
    <property type="entry name" value="DIGUANYLATE CYCLASE DGCM-RELATED"/>
    <property type="match status" value="1"/>
</dbReference>
<dbReference type="Proteomes" id="UP000093523">
    <property type="component" value="Unassembled WGS sequence"/>
</dbReference>
<sequence>MRVKNIVSVGSLLLLGVALACSVTYVVKSNNKQSKLIESDLEFNANFVSVWLKTAFYHSNDVLHQLSDTLEQDGFATLPLSAKSYQEQSGVFEFQYETLINAIHVFVVNKNCILLNTKTIGGVDLSSREYCQILKQNDENIESVITSPFKDILNRNVIVQGVKITDENNNFAGVVGILTDFTFFNQSLKNVKLSENSTISILSSDFTVLASSAPQYLPIGEKIDFSYIPKNKIKGLKYDQKVMFDSAKTYNGEHQGVLVKKVSDLPFMILVTKAKYYWFTPLYITVFIVSVLMILLSFLLFKNAYYFQTLLYQAEHYSKLALYDELTGVCNRRCFEKVMSSFIEKYKDEGVVFSLVIFDIDFFKEINDTHGHDRGDEVLRVFSKTCSSVMSPEDIFARLGGDEFVMIMANKTSQEAALIMTELLHEIRRLSVITSKGELKISSSIGITQSKTKNDDFSVLLERADKALYQVKRSGRNGVVVR</sequence>
<dbReference type="PROSITE" id="PS50887">
    <property type="entry name" value="GGDEF"/>
    <property type="match status" value="1"/>
</dbReference>
<protein>
    <recommendedName>
        <fullName evidence="2">diguanylate cyclase</fullName>
        <ecNumber evidence="2">2.7.7.65</ecNumber>
    </recommendedName>
</protein>
<dbReference type="RefSeq" id="WP_065611139.1">
    <property type="nucleotide sequence ID" value="NZ_CAWMPN010000009.1"/>
</dbReference>
<dbReference type="InterPro" id="IPR000160">
    <property type="entry name" value="GGDEF_dom"/>
</dbReference>
<dbReference type="GO" id="GO:0052621">
    <property type="term" value="F:diguanylate cyclase activity"/>
    <property type="evidence" value="ECO:0007669"/>
    <property type="project" value="UniProtKB-EC"/>
</dbReference>
<dbReference type="CDD" id="cd01949">
    <property type="entry name" value="GGDEF"/>
    <property type="match status" value="1"/>
</dbReference>
<evidence type="ECO:0000313" key="7">
    <source>
        <dbReference type="EMBL" id="OCH21291.1"/>
    </source>
</evidence>
<dbReference type="AlphaFoldDB" id="A0A1B9NZ63"/>